<organism evidence="1 2">
    <name type="scientific">Parafrankia irregularis</name>
    <dbReference type="NCBI Taxonomy" id="795642"/>
    <lineage>
        <taxon>Bacteria</taxon>
        <taxon>Bacillati</taxon>
        <taxon>Actinomycetota</taxon>
        <taxon>Actinomycetes</taxon>
        <taxon>Frankiales</taxon>
        <taxon>Frankiaceae</taxon>
        <taxon>Parafrankia</taxon>
    </lineage>
</organism>
<dbReference type="Proteomes" id="UP000198802">
    <property type="component" value="Unassembled WGS sequence"/>
</dbReference>
<name>A0A0S4QUN4_9ACTN</name>
<protein>
    <submittedName>
        <fullName evidence="1">Uncharacterized protein</fullName>
    </submittedName>
</protein>
<evidence type="ECO:0000313" key="1">
    <source>
        <dbReference type="EMBL" id="CUU59312.1"/>
    </source>
</evidence>
<reference evidence="2" key="1">
    <citation type="submission" date="2015-11" db="EMBL/GenBank/DDBJ databases">
        <authorList>
            <person name="Varghese N."/>
        </authorList>
    </citation>
    <scope>NUCLEOTIDE SEQUENCE [LARGE SCALE GENOMIC DNA]</scope>
    <source>
        <strain evidence="2">DSM 45899</strain>
    </source>
</reference>
<accession>A0A0S4QUN4</accession>
<sequence>MSDSFEMKTIKTLLVGAVEYTISSAEVGVATARYVSSGSMVMGAGTICNGRAEGDFSNGFAGQHLIRYYDVNGDLGGEYDWHIESVGDCFLIKWYSRSDEDRLAAKGELVFEGFGFSNSERSIVASYWFAEPVSERIAQALR</sequence>
<keyword evidence="2" id="KW-1185">Reference proteome</keyword>
<dbReference type="RefSeq" id="WP_091283299.1">
    <property type="nucleotide sequence ID" value="NZ_FAOZ01000026.1"/>
</dbReference>
<evidence type="ECO:0000313" key="2">
    <source>
        <dbReference type="Proteomes" id="UP000198802"/>
    </source>
</evidence>
<gene>
    <name evidence="1" type="ORF">Ga0074812_12689</name>
</gene>
<dbReference type="EMBL" id="FAOZ01000026">
    <property type="protein sequence ID" value="CUU59312.1"/>
    <property type="molecule type" value="Genomic_DNA"/>
</dbReference>
<dbReference type="AlphaFoldDB" id="A0A0S4QUN4"/>
<proteinExistence type="predicted"/>